<evidence type="ECO:0000256" key="6">
    <source>
        <dbReference type="ARBA" id="ARBA00022777"/>
    </source>
</evidence>
<keyword evidence="6 10" id="KW-0418">Kinase</keyword>
<gene>
    <name evidence="10" type="ORF">ERX46_16315</name>
</gene>
<organism evidence="10 11">
    <name type="scientific">Brumimicrobium glaciale</name>
    <dbReference type="NCBI Taxonomy" id="200475"/>
    <lineage>
        <taxon>Bacteria</taxon>
        <taxon>Pseudomonadati</taxon>
        <taxon>Bacteroidota</taxon>
        <taxon>Flavobacteriia</taxon>
        <taxon>Flavobacteriales</taxon>
        <taxon>Crocinitomicaceae</taxon>
        <taxon>Brumimicrobium</taxon>
    </lineage>
</organism>
<dbReference type="PANTHER" id="PTHR41523:SF8">
    <property type="entry name" value="ETHYLENE RESPONSE SENSOR PROTEIN"/>
    <property type="match status" value="1"/>
</dbReference>
<dbReference type="InterPro" id="IPR036890">
    <property type="entry name" value="HATPase_C_sf"/>
</dbReference>
<evidence type="ECO:0000256" key="5">
    <source>
        <dbReference type="ARBA" id="ARBA00022741"/>
    </source>
</evidence>
<evidence type="ECO:0000256" key="3">
    <source>
        <dbReference type="ARBA" id="ARBA00022553"/>
    </source>
</evidence>
<feature type="transmembrane region" description="Helical" evidence="8">
    <location>
        <begin position="291"/>
        <end position="309"/>
    </location>
</feature>
<reference evidence="10 11" key="1">
    <citation type="submission" date="2019-02" db="EMBL/GenBank/DDBJ databases">
        <title>Genome sequence of the sea-ice species Brumimicrobium glaciale.</title>
        <authorList>
            <person name="Bowman J.P."/>
        </authorList>
    </citation>
    <scope>NUCLEOTIDE SEQUENCE [LARGE SCALE GENOMIC DNA]</scope>
    <source>
        <strain evidence="10 11">IC156</strain>
    </source>
</reference>
<dbReference type="InterPro" id="IPR011495">
    <property type="entry name" value="Sig_transdc_His_kin_sub2_dim/P"/>
</dbReference>
<evidence type="ECO:0000256" key="8">
    <source>
        <dbReference type="SAM" id="Phobius"/>
    </source>
</evidence>
<dbReference type="GO" id="GO:0005524">
    <property type="term" value="F:ATP binding"/>
    <property type="evidence" value="ECO:0007669"/>
    <property type="project" value="UniProtKB-KW"/>
</dbReference>
<keyword evidence="11" id="KW-1185">Reference proteome</keyword>
<evidence type="ECO:0000256" key="1">
    <source>
        <dbReference type="ARBA" id="ARBA00000085"/>
    </source>
</evidence>
<evidence type="ECO:0000256" key="2">
    <source>
        <dbReference type="ARBA" id="ARBA00012438"/>
    </source>
</evidence>
<sequence>MRLLTDTQQYSEAMRQLKIVEKENALDITSSLKNEVDYRMMVARVLRLSFQFDDAMNQMILLPNLESEPKLKLEIDFRKAALYMENPKYSMEERMKIVYPIINEGIKGSKEINNTASLASFYNLKAKMHFDECALINRDCARNREVASDYYKKSMSLFSTINDTKNYHNVLNNYFRLSLVDLRPELDSLKKIVLEYADSATYFPNLTASRFLLGQYYVNIKNDSLNFFRQTILEKNAMIDAVNNNKDDAIGKLKLLYEFDSLKADINLNRDVIAQKDLSIMEKNRRISENIIFSILLGALTIVLIFLFLKQRRLVKTLNTSNSELNTSNHNYQLLIKESHHRIKNNLQMILSIIELDKLDAESENRDLLTNISTKILTIAALHKILDFKEHNQKVELRTYFTELIQYFEDLSKNKIEFLTDFSDLKIQSEKIVYFGLILNELISNTLKHRSSEDNIIIQVLKSENSHIFIYRDNSNFGEYSKHSGINLVEDLINRFGGFDLKFDKNLGEYKFYFHE</sequence>
<dbReference type="RefSeq" id="WP_130094935.1">
    <property type="nucleotide sequence ID" value="NZ_SETE01000008.1"/>
</dbReference>
<keyword evidence="7" id="KW-0067">ATP-binding</keyword>
<keyword evidence="8" id="KW-1133">Transmembrane helix</keyword>
<keyword evidence="5" id="KW-0547">Nucleotide-binding</keyword>
<comment type="caution">
    <text evidence="10">The sequence shown here is derived from an EMBL/GenBank/DDBJ whole genome shotgun (WGS) entry which is preliminary data.</text>
</comment>
<keyword evidence="8" id="KW-0472">Membrane</keyword>
<evidence type="ECO:0000259" key="9">
    <source>
        <dbReference type="Pfam" id="PF07568"/>
    </source>
</evidence>
<evidence type="ECO:0000313" key="11">
    <source>
        <dbReference type="Proteomes" id="UP000293952"/>
    </source>
</evidence>
<dbReference type="Gene3D" id="3.30.565.10">
    <property type="entry name" value="Histidine kinase-like ATPase, C-terminal domain"/>
    <property type="match status" value="1"/>
</dbReference>
<evidence type="ECO:0000256" key="7">
    <source>
        <dbReference type="ARBA" id="ARBA00022840"/>
    </source>
</evidence>
<dbReference type="Proteomes" id="UP000293952">
    <property type="component" value="Unassembled WGS sequence"/>
</dbReference>
<dbReference type="EC" id="2.7.13.3" evidence="2"/>
<dbReference type="OrthoDB" id="9767435at2"/>
<keyword evidence="4" id="KW-0808">Transferase</keyword>
<dbReference type="EMBL" id="SETE01000008">
    <property type="protein sequence ID" value="RYM31471.1"/>
    <property type="molecule type" value="Genomic_DNA"/>
</dbReference>
<name>A0A4Q4KEG5_9FLAO</name>
<dbReference type="Pfam" id="PF07568">
    <property type="entry name" value="HisKA_2"/>
    <property type="match status" value="1"/>
</dbReference>
<protein>
    <recommendedName>
        <fullName evidence="2">histidine kinase</fullName>
        <ecNumber evidence="2">2.7.13.3</ecNumber>
    </recommendedName>
</protein>
<evidence type="ECO:0000313" key="10">
    <source>
        <dbReference type="EMBL" id="RYM31471.1"/>
    </source>
</evidence>
<feature type="domain" description="Signal transduction histidine kinase subgroup 2 dimerisation and phosphoacceptor" evidence="9">
    <location>
        <begin position="338"/>
        <end position="408"/>
    </location>
</feature>
<dbReference type="PANTHER" id="PTHR41523">
    <property type="entry name" value="TWO-COMPONENT SYSTEM SENSOR PROTEIN"/>
    <property type="match status" value="1"/>
</dbReference>
<evidence type="ECO:0000256" key="4">
    <source>
        <dbReference type="ARBA" id="ARBA00022679"/>
    </source>
</evidence>
<comment type="catalytic activity">
    <reaction evidence="1">
        <text>ATP + protein L-histidine = ADP + protein N-phospho-L-histidine.</text>
        <dbReference type="EC" id="2.7.13.3"/>
    </reaction>
</comment>
<keyword evidence="3" id="KW-0597">Phosphoprotein</keyword>
<accession>A0A4Q4KEG5</accession>
<keyword evidence="8" id="KW-0812">Transmembrane</keyword>
<dbReference type="GO" id="GO:0004673">
    <property type="term" value="F:protein histidine kinase activity"/>
    <property type="evidence" value="ECO:0007669"/>
    <property type="project" value="UniProtKB-EC"/>
</dbReference>
<proteinExistence type="predicted"/>
<dbReference type="AlphaFoldDB" id="A0A4Q4KEG5"/>